<keyword evidence="1" id="KW-0472">Membrane</keyword>
<dbReference type="OrthoDB" id="462387at2"/>
<keyword evidence="4" id="KW-1185">Reference proteome</keyword>
<dbReference type="PATRIC" id="fig|1173027.3.peg.3097"/>
<dbReference type="EMBL" id="CP003630">
    <property type="protein sequence ID" value="AFZ18603.1"/>
    <property type="molecule type" value="Genomic_DNA"/>
</dbReference>
<feature type="transmembrane region" description="Helical" evidence="1">
    <location>
        <begin position="57"/>
        <end position="78"/>
    </location>
</feature>
<dbReference type="STRING" id="1173027.Mic7113_2820"/>
<keyword evidence="1" id="KW-1133">Transmembrane helix</keyword>
<gene>
    <name evidence="3" type="ORF">Mic7113_2820</name>
</gene>
<name>K9WEI2_9CYAN</name>
<keyword evidence="1" id="KW-0812">Transmembrane</keyword>
<dbReference type="Proteomes" id="UP000010471">
    <property type="component" value="Chromosome"/>
</dbReference>
<proteinExistence type="predicted"/>
<protein>
    <recommendedName>
        <fullName evidence="2">Protein-glutamine gamma-glutamyltransferase-like C-terminal domain-containing protein</fullName>
    </recommendedName>
</protein>
<accession>K9WEI2</accession>
<organism evidence="3 4">
    <name type="scientific">Allocoleopsis franciscana PCC 7113</name>
    <dbReference type="NCBI Taxonomy" id="1173027"/>
    <lineage>
        <taxon>Bacteria</taxon>
        <taxon>Bacillati</taxon>
        <taxon>Cyanobacteriota</taxon>
        <taxon>Cyanophyceae</taxon>
        <taxon>Coleofasciculales</taxon>
        <taxon>Coleofasciculaceae</taxon>
        <taxon>Allocoleopsis</taxon>
        <taxon>Allocoleopsis franciscana</taxon>
    </lineage>
</organism>
<reference evidence="3 4" key="1">
    <citation type="submission" date="2012-06" db="EMBL/GenBank/DDBJ databases">
        <title>Finished chromosome of genome of Microcoleus sp. PCC 7113.</title>
        <authorList>
            <consortium name="US DOE Joint Genome Institute"/>
            <person name="Gugger M."/>
            <person name="Coursin T."/>
            <person name="Rippka R."/>
            <person name="Tandeau De Marsac N."/>
            <person name="Huntemann M."/>
            <person name="Wei C.-L."/>
            <person name="Han J."/>
            <person name="Detter J.C."/>
            <person name="Han C."/>
            <person name="Tapia R."/>
            <person name="Chen A."/>
            <person name="Kyrpides N."/>
            <person name="Mavromatis K."/>
            <person name="Markowitz V."/>
            <person name="Szeto E."/>
            <person name="Ivanova N."/>
            <person name="Pagani I."/>
            <person name="Pati A."/>
            <person name="Goodwin L."/>
            <person name="Nordberg H.P."/>
            <person name="Cantor M.N."/>
            <person name="Hua S.X."/>
            <person name="Woyke T."/>
            <person name="Kerfeld C.A."/>
        </authorList>
    </citation>
    <scope>NUCLEOTIDE SEQUENCE [LARGE SCALE GENOMIC DNA]</scope>
    <source>
        <strain evidence="3 4">PCC 7113</strain>
    </source>
</reference>
<evidence type="ECO:0000259" key="2">
    <source>
        <dbReference type="Pfam" id="PF13559"/>
    </source>
</evidence>
<dbReference type="RefSeq" id="WP_015182752.1">
    <property type="nucleotide sequence ID" value="NC_019738.1"/>
</dbReference>
<dbReference type="eggNOG" id="ENOG50313K8">
    <property type="taxonomic scope" value="Bacteria"/>
</dbReference>
<dbReference type="InterPro" id="IPR025403">
    <property type="entry name" value="TgpA-like_C"/>
</dbReference>
<dbReference type="KEGG" id="mic:Mic7113_2820"/>
<feature type="domain" description="Protein-glutamine gamma-glutamyltransferase-like C-terminal" evidence="2">
    <location>
        <begin position="129"/>
        <end position="197"/>
    </location>
</feature>
<dbReference type="Pfam" id="PF13559">
    <property type="entry name" value="DUF4129"/>
    <property type="match status" value="1"/>
</dbReference>
<sequence>MSNGSFEKDSWGWQLSQLQQRFGEWWELQLSRFASNPSQASLPSWWNSPIIQWLAKATFWLIAGLLLIWIGLQIWRWLRPYLYSLRQSFNQPTQKVTQTPAQSLSVAGWLQRSQKFQQQGNYREACRCLYMAMLQQLNDNGIAPHESSRTDGEYLKLVQQLPQPKPYRTLLMTHQQLCFSNTEASSSDFEQCQQAYQELKDEV</sequence>
<evidence type="ECO:0000313" key="3">
    <source>
        <dbReference type="EMBL" id="AFZ18603.1"/>
    </source>
</evidence>
<dbReference type="HOGENOM" id="CLU_1376049_0_0_3"/>
<evidence type="ECO:0000256" key="1">
    <source>
        <dbReference type="SAM" id="Phobius"/>
    </source>
</evidence>
<dbReference type="AlphaFoldDB" id="K9WEI2"/>
<evidence type="ECO:0000313" key="4">
    <source>
        <dbReference type="Proteomes" id="UP000010471"/>
    </source>
</evidence>